<dbReference type="Pfam" id="PF14269">
    <property type="entry name" value="Arylsulfotran_2"/>
    <property type="match status" value="1"/>
</dbReference>
<dbReference type="RefSeq" id="WP_316660600.1">
    <property type="nucleotide sequence ID" value="NZ_JAWHTF010000001.1"/>
</dbReference>
<dbReference type="InterPro" id="IPR039535">
    <property type="entry name" value="ASST-like"/>
</dbReference>
<accession>A0ABU3U351</accession>
<protein>
    <submittedName>
        <fullName evidence="1">Arylsulfotransferase family protein</fullName>
    </submittedName>
</protein>
<comment type="caution">
    <text evidence="1">The sequence shown here is derived from an EMBL/GenBank/DDBJ whole genome shotgun (WGS) entry which is preliminary data.</text>
</comment>
<proteinExistence type="predicted"/>
<dbReference type="Proteomes" id="UP001268651">
    <property type="component" value="Unassembled WGS sequence"/>
</dbReference>
<keyword evidence="2" id="KW-1185">Reference proteome</keyword>
<evidence type="ECO:0000313" key="1">
    <source>
        <dbReference type="EMBL" id="MDU8884827.1"/>
    </source>
</evidence>
<evidence type="ECO:0000313" key="2">
    <source>
        <dbReference type="Proteomes" id="UP001268651"/>
    </source>
</evidence>
<reference evidence="1 2" key="1">
    <citation type="submission" date="2023-10" db="EMBL/GenBank/DDBJ databases">
        <title>Marimonas sp. nov. isolated from tidal mud flat.</title>
        <authorList>
            <person name="Jaincy N.J."/>
            <person name="Srinivasan S."/>
            <person name="Lee S.-S."/>
        </authorList>
    </citation>
    <scope>NUCLEOTIDE SEQUENCE [LARGE SCALE GENOMIC DNA]</scope>
    <source>
        <strain evidence="1 2">MJ-SS3</strain>
    </source>
</reference>
<dbReference type="EMBL" id="JAWHTF010000001">
    <property type="protein sequence ID" value="MDU8884827.1"/>
    <property type="molecule type" value="Genomic_DNA"/>
</dbReference>
<organism evidence="1 2">
    <name type="scientific">Gilvirhabdus luticola</name>
    <dbReference type="NCBI Taxonomy" id="3079858"/>
    <lineage>
        <taxon>Bacteria</taxon>
        <taxon>Pseudomonadati</taxon>
        <taxon>Bacteroidota</taxon>
        <taxon>Flavobacteriia</taxon>
        <taxon>Flavobacteriales</taxon>
        <taxon>Flavobacteriaceae</taxon>
        <taxon>Gilvirhabdus</taxon>
    </lineage>
</organism>
<sequence length="435" mass="50320">MKILKKIALTIIALFFLMVWSGIVRNVTLGEQTLGVLVKPIKSFSEMLSDMKMAFTHYLVAPSYYLKTSEADLKEINKLTYDLYGIYSYRSGDKFKIELKNFKDDNIKHTWKVEVKDLLKHYNMNQNDRLYPVSLLKNLDIIVSCDEQPGLIRLDSTSTQKWYNNDFIFHHAINLDSVGNIWIPAAKHDQGIITPNLLSIDSHKHYYRDDLIVKVNATSGETMYYKSLTEIFMENGLEDEINKSAYPIDPFHLNDIQPATITSDYFNEGDLFLSFRHLSMIMQFRPSTNNVVRIIEGPFLFQHDVDIISNNSIALLNNNTIAHQSKGYDFEFKPTNQTFERKINHSNVLIYNFEEGSFKPLYEDIFIKNGIFTDAEGLYNLLPNGDLFFEEQGPGILWVVNKDGVVLKTTLKSDIEGYHYLPNWTTTYTNETLNL</sequence>
<gene>
    <name evidence="1" type="ORF">RXV94_01560</name>
</gene>
<name>A0ABU3U351_9FLAO</name>